<organism evidence="2 3">
    <name type="scientific">Vespula vulgaris</name>
    <name type="common">Yellow jacket</name>
    <name type="synonym">Wasp</name>
    <dbReference type="NCBI Taxonomy" id="7454"/>
    <lineage>
        <taxon>Eukaryota</taxon>
        <taxon>Metazoa</taxon>
        <taxon>Ecdysozoa</taxon>
        <taxon>Arthropoda</taxon>
        <taxon>Hexapoda</taxon>
        <taxon>Insecta</taxon>
        <taxon>Pterygota</taxon>
        <taxon>Neoptera</taxon>
        <taxon>Endopterygota</taxon>
        <taxon>Hymenoptera</taxon>
        <taxon>Apocrita</taxon>
        <taxon>Aculeata</taxon>
        <taxon>Vespoidea</taxon>
        <taxon>Vespidae</taxon>
        <taxon>Vespinae</taxon>
        <taxon>Vespula</taxon>
    </lineage>
</organism>
<dbReference type="Proteomes" id="UP000614350">
    <property type="component" value="Unassembled WGS sequence"/>
</dbReference>
<accession>A0A834K539</accession>
<evidence type="ECO:0000313" key="3">
    <source>
        <dbReference type="Proteomes" id="UP000614350"/>
    </source>
</evidence>
<comment type="caution">
    <text evidence="2">The sequence shown here is derived from an EMBL/GenBank/DDBJ whole genome shotgun (WGS) entry which is preliminary data.</text>
</comment>
<proteinExistence type="predicted"/>
<gene>
    <name evidence="2" type="ORF">HZH66_005496</name>
</gene>
<sequence>MKYLKSRARQFALRNPWPLISMKIVMCGKDEPSNTAEPHSGRQRRSIKHLGSQLDGIPREESEQKIYAGDVCKIRRTALKVTA</sequence>
<dbReference type="AlphaFoldDB" id="A0A834K539"/>
<reference evidence="2" key="1">
    <citation type="journal article" date="2020" name="G3 (Bethesda)">
        <title>High-Quality Assemblies for Three Invasive Social Wasps from the &lt;i&gt;Vespula&lt;/i&gt; Genus.</title>
        <authorList>
            <person name="Harrop T.W.R."/>
            <person name="Guhlin J."/>
            <person name="McLaughlin G.M."/>
            <person name="Permina E."/>
            <person name="Stockwell P."/>
            <person name="Gilligan J."/>
            <person name="Le Lec M.F."/>
            <person name="Gruber M.A.M."/>
            <person name="Quinn O."/>
            <person name="Lovegrove M."/>
            <person name="Duncan E.J."/>
            <person name="Remnant E.J."/>
            <person name="Van Eeckhoven J."/>
            <person name="Graham B."/>
            <person name="Knapp R.A."/>
            <person name="Langford K.W."/>
            <person name="Kronenberg Z."/>
            <person name="Press M.O."/>
            <person name="Eacker S.M."/>
            <person name="Wilson-Rankin E.E."/>
            <person name="Purcell J."/>
            <person name="Lester P.J."/>
            <person name="Dearden P.K."/>
        </authorList>
    </citation>
    <scope>NUCLEOTIDE SEQUENCE</scope>
    <source>
        <strain evidence="2">Marl-1</strain>
    </source>
</reference>
<keyword evidence="3" id="KW-1185">Reference proteome</keyword>
<evidence type="ECO:0000313" key="2">
    <source>
        <dbReference type="EMBL" id="KAF7400312.1"/>
    </source>
</evidence>
<protein>
    <submittedName>
        <fullName evidence="2">Uncharacterized protein</fullName>
    </submittedName>
</protein>
<feature type="region of interest" description="Disordered" evidence="1">
    <location>
        <begin position="30"/>
        <end position="55"/>
    </location>
</feature>
<dbReference type="EMBL" id="JACSEA010000005">
    <property type="protein sequence ID" value="KAF7400312.1"/>
    <property type="molecule type" value="Genomic_DNA"/>
</dbReference>
<name>A0A834K539_VESVU</name>
<evidence type="ECO:0000256" key="1">
    <source>
        <dbReference type="SAM" id="MobiDB-lite"/>
    </source>
</evidence>